<dbReference type="CDD" id="cd14951">
    <property type="entry name" value="NHL-2_like"/>
    <property type="match status" value="1"/>
</dbReference>
<gene>
    <name evidence="4" type="primary">106083541</name>
</gene>
<protein>
    <recommendedName>
        <fullName evidence="3">Thioredoxin domain-containing protein</fullName>
    </recommendedName>
</protein>
<evidence type="ECO:0000313" key="5">
    <source>
        <dbReference type="Proteomes" id="UP000095300"/>
    </source>
</evidence>
<dbReference type="Proteomes" id="UP000095300">
    <property type="component" value="Unassembled WGS sequence"/>
</dbReference>
<keyword evidence="1" id="KW-0677">Repeat</keyword>
<evidence type="ECO:0000259" key="3">
    <source>
        <dbReference type="PROSITE" id="PS51352"/>
    </source>
</evidence>
<dbReference type="InterPro" id="IPR036249">
    <property type="entry name" value="Thioredoxin-like_sf"/>
</dbReference>
<sequence>MKFFKRSKEFFQKIFSSKDMEGDDVEPSDLLCFITEELQTKFQAATDMAEKSQIIQDFLKRWESDRALDVLRKQKFEFEKDLDWFNVSHHLTLEGLRGKLLVLDFFTYCCINCMHILPELNNLEKLYPIERGLVVVGVHSPKFENEKDAVNILAAVQRYGIEHPIVNDPTMSLWRSIGVRCWPTLIVLAPTGAPMLMLMGEGHGIFMEHFTEQALRFFAQKKELKDFSIPIRPSIDLLPASKLKFPAKIARSEDGRFAIADAGNHRIVVFNIQGDVLHKIGCGSSGLVDGHTSVARFNCPQGVTFLNNEILIVADTENHALRQVNLRTQTVETLAGTGQQGHDRTGGKIGPLQQISSPWDVAVYRTRDMDMSFHLDEQNVPEKTIILSSMAGTHQIWGYFPEGMIWWKFRKFEPRTCVSLIGNGMEENRNNSYPQNAAFAQPSGLAIAKDFLYVADSESSSIRKASLVDGKVLGVVGGDRNPQNLFAFGDEDGKQFSAKLQHPLGICYNHFDGKIYIADTYNHKIKVIDTENSAIDTCNILRQDGAAKQLFNEPAGLCFDATGQYLLISDTNNHQLICVDMYTSTAQQFPLKFPWCPGEEECVIDGPLRTGLEIVRQLPLTKCKQIKLLVSVTLDQNLKFTAEAPQKWSLNSANSALKSLNTRGSLTNGKFDILLQRVDMANVNIPREDLKLDLSLSLCDAKSCLMKRFAVILNDDDNALSDNTASNTEEIELKLHITPNSVHMF</sequence>
<feature type="repeat" description="NHL" evidence="2">
    <location>
        <begin position="500"/>
        <end position="531"/>
    </location>
</feature>
<dbReference type="InterPro" id="IPR013766">
    <property type="entry name" value="Thioredoxin_domain"/>
</dbReference>
<dbReference type="Gene3D" id="2.120.10.30">
    <property type="entry name" value="TolB, C-terminal domain"/>
    <property type="match status" value="2"/>
</dbReference>
<dbReference type="PANTHER" id="PTHR46388:SF2">
    <property type="entry name" value="NHL REPEAT-CONTAINING PROTEIN 2"/>
    <property type="match status" value="1"/>
</dbReference>
<dbReference type="STRING" id="35570.A0A1I8QB78"/>
<evidence type="ECO:0000313" key="4">
    <source>
        <dbReference type="EnsemblMetazoa" id="SCAU015557-PA"/>
    </source>
</evidence>
<dbReference type="InterPro" id="IPR012336">
    <property type="entry name" value="Thioredoxin-like_fold"/>
</dbReference>
<dbReference type="SUPFAM" id="SSF52833">
    <property type="entry name" value="Thioredoxin-like"/>
    <property type="match status" value="1"/>
</dbReference>
<dbReference type="InterPro" id="IPR001258">
    <property type="entry name" value="NHL_repeat"/>
</dbReference>
<name>A0A1I8QB78_STOCA</name>
<dbReference type="OrthoDB" id="273823at2759"/>
<accession>A0A1I8QB78</accession>
<dbReference type="Gene3D" id="3.40.30.10">
    <property type="entry name" value="Glutaredoxin"/>
    <property type="match status" value="1"/>
</dbReference>
<dbReference type="InterPro" id="IPR011042">
    <property type="entry name" value="6-blade_b-propeller_TolB-like"/>
</dbReference>
<dbReference type="PROSITE" id="PS51352">
    <property type="entry name" value="THIOREDOXIN_2"/>
    <property type="match status" value="1"/>
</dbReference>
<keyword evidence="5" id="KW-1185">Reference proteome</keyword>
<dbReference type="Pfam" id="PF01436">
    <property type="entry name" value="NHL"/>
    <property type="match status" value="3"/>
</dbReference>
<dbReference type="PANTHER" id="PTHR46388">
    <property type="entry name" value="NHL REPEAT-CONTAINING PROTEIN 2"/>
    <property type="match status" value="1"/>
</dbReference>
<dbReference type="KEGG" id="scac:106083541"/>
<dbReference type="InterPro" id="IPR045302">
    <property type="entry name" value="NHL2_NHL_rpt_dom"/>
</dbReference>
<dbReference type="VEuPathDB" id="VectorBase:SCAU015557"/>
<evidence type="ECO:0000256" key="2">
    <source>
        <dbReference type="PROSITE-ProRule" id="PRU00504"/>
    </source>
</evidence>
<organism evidence="4 5">
    <name type="scientific">Stomoxys calcitrans</name>
    <name type="common">Stable fly</name>
    <name type="synonym">Conops calcitrans</name>
    <dbReference type="NCBI Taxonomy" id="35570"/>
    <lineage>
        <taxon>Eukaryota</taxon>
        <taxon>Metazoa</taxon>
        <taxon>Ecdysozoa</taxon>
        <taxon>Arthropoda</taxon>
        <taxon>Hexapoda</taxon>
        <taxon>Insecta</taxon>
        <taxon>Pterygota</taxon>
        <taxon>Neoptera</taxon>
        <taxon>Endopterygota</taxon>
        <taxon>Diptera</taxon>
        <taxon>Brachycera</taxon>
        <taxon>Muscomorpha</taxon>
        <taxon>Muscoidea</taxon>
        <taxon>Muscidae</taxon>
        <taxon>Stomoxys</taxon>
    </lineage>
</organism>
<evidence type="ECO:0000256" key="1">
    <source>
        <dbReference type="ARBA" id="ARBA00022737"/>
    </source>
</evidence>
<proteinExistence type="predicted"/>
<dbReference type="AlphaFoldDB" id="A0A1I8QB78"/>
<dbReference type="Pfam" id="PF13905">
    <property type="entry name" value="Thioredoxin_8"/>
    <property type="match status" value="1"/>
</dbReference>
<dbReference type="PROSITE" id="PS51125">
    <property type="entry name" value="NHL"/>
    <property type="match status" value="1"/>
</dbReference>
<dbReference type="SUPFAM" id="SSF101898">
    <property type="entry name" value="NHL repeat"/>
    <property type="match status" value="1"/>
</dbReference>
<feature type="domain" description="Thioredoxin" evidence="3">
    <location>
        <begin position="67"/>
        <end position="220"/>
    </location>
</feature>
<reference evidence="4" key="1">
    <citation type="submission" date="2020-05" db="UniProtKB">
        <authorList>
            <consortium name="EnsemblMetazoa"/>
        </authorList>
    </citation>
    <scope>IDENTIFICATION</scope>
    <source>
        <strain evidence="4">USDA</strain>
    </source>
</reference>
<dbReference type="EnsemblMetazoa" id="SCAU015557-RA">
    <property type="protein sequence ID" value="SCAU015557-PA"/>
    <property type="gene ID" value="SCAU015557"/>
</dbReference>